<dbReference type="SMART" id="SM00849">
    <property type="entry name" value="Lactamase_B"/>
    <property type="match status" value="1"/>
</dbReference>
<dbReference type="Gene3D" id="3.60.15.10">
    <property type="entry name" value="Ribonuclease Z/Hydroxyacylglutathione hydrolase-like"/>
    <property type="match status" value="1"/>
</dbReference>
<dbReference type="PROSITE" id="PS00380">
    <property type="entry name" value="RHODANESE_1"/>
    <property type="match status" value="1"/>
</dbReference>
<evidence type="ECO:0000313" key="4">
    <source>
        <dbReference type="Proteomes" id="UP000027153"/>
    </source>
</evidence>
<dbReference type="InterPro" id="IPR036866">
    <property type="entry name" value="RibonucZ/Hydroxyglut_hydro"/>
</dbReference>
<reference evidence="3 4" key="1">
    <citation type="journal article" date="2013" name="Nature">
        <title>Anaerobic oxidation of methane coupled to nitrate reduction in a novel archaeal lineage.</title>
        <authorList>
            <person name="Haroon M.F."/>
            <person name="Hu S."/>
            <person name="Shi Y."/>
            <person name="Imelfort M."/>
            <person name="Keller J."/>
            <person name="Hugenholtz P."/>
            <person name="Yuan Z."/>
            <person name="Tyson G.W."/>
        </authorList>
    </citation>
    <scope>NUCLEOTIDE SEQUENCE [LARGE SCALE GENOMIC DNA]</scope>
    <source>
        <strain evidence="3 4">ANME-2d</strain>
    </source>
</reference>
<dbReference type="Gene3D" id="3.40.250.10">
    <property type="entry name" value="Rhodanese-like domain"/>
    <property type="match status" value="2"/>
</dbReference>
<proteinExistence type="predicted"/>
<dbReference type="GO" id="GO:0006749">
    <property type="term" value="P:glutathione metabolic process"/>
    <property type="evidence" value="ECO:0007669"/>
    <property type="project" value="InterPro"/>
</dbReference>
<evidence type="ECO:0000256" key="1">
    <source>
        <dbReference type="ARBA" id="ARBA00022723"/>
    </source>
</evidence>
<dbReference type="PATRIC" id="fig|1392998.3.peg.2630"/>
<evidence type="ECO:0000259" key="2">
    <source>
        <dbReference type="PROSITE" id="PS50206"/>
    </source>
</evidence>
<accession>A0A062V6M0</accession>
<comment type="caution">
    <text evidence="3">The sequence shown here is derived from an EMBL/GenBank/DDBJ whole genome shotgun (WGS) entry which is preliminary data.</text>
</comment>
<dbReference type="GO" id="GO:0050313">
    <property type="term" value="F:sulfur dioxygenase activity"/>
    <property type="evidence" value="ECO:0007669"/>
    <property type="project" value="InterPro"/>
</dbReference>
<dbReference type="InterPro" id="IPR044528">
    <property type="entry name" value="POD-like_MBL-fold"/>
</dbReference>
<dbReference type="CDD" id="cd07724">
    <property type="entry name" value="POD-like_MBL-fold"/>
    <property type="match status" value="1"/>
</dbReference>
<name>A0A062V6M0_9EURY</name>
<dbReference type="CDD" id="cd00158">
    <property type="entry name" value="RHOD"/>
    <property type="match status" value="1"/>
</dbReference>
<keyword evidence="1" id="KW-0479">Metal-binding</keyword>
<dbReference type="GO" id="GO:0070813">
    <property type="term" value="P:hydrogen sulfide metabolic process"/>
    <property type="evidence" value="ECO:0007669"/>
    <property type="project" value="TreeGrafter"/>
</dbReference>
<dbReference type="SUPFAM" id="SSF56281">
    <property type="entry name" value="Metallo-hydrolase/oxidoreductase"/>
    <property type="match status" value="1"/>
</dbReference>
<dbReference type="PANTHER" id="PTHR43084:SF1">
    <property type="entry name" value="PERSULFIDE DIOXYGENASE ETHE1, MITOCHONDRIAL"/>
    <property type="match status" value="1"/>
</dbReference>
<dbReference type="Pfam" id="PF00581">
    <property type="entry name" value="Rhodanese"/>
    <property type="match status" value="2"/>
</dbReference>
<evidence type="ECO:0000313" key="3">
    <source>
        <dbReference type="EMBL" id="KCZ71040.1"/>
    </source>
</evidence>
<dbReference type="GO" id="GO:0046872">
    <property type="term" value="F:metal ion binding"/>
    <property type="evidence" value="ECO:0007669"/>
    <property type="project" value="UniProtKB-KW"/>
</dbReference>
<dbReference type="GO" id="GO:0004416">
    <property type="term" value="F:hydroxyacylglutathione hydrolase activity"/>
    <property type="evidence" value="ECO:0007669"/>
    <property type="project" value="UniProtKB-EC"/>
</dbReference>
<gene>
    <name evidence="3" type="ORF">ANME2D_03070</name>
</gene>
<dbReference type="InterPro" id="IPR036873">
    <property type="entry name" value="Rhodanese-like_dom_sf"/>
</dbReference>
<dbReference type="EMBL" id="JMIY01000007">
    <property type="protein sequence ID" value="KCZ71040.1"/>
    <property type="molecule type" value="Genomic_DNA"/>
</dbReference>
<dbReference type="OrthoDB" id="9180at2157"/>
<dbReference type="InterPro" id="IPR001763">
    <property type="entry name" value="Rhodanese-like_dom"/>
</dbReference>
<dbReference type="PROSITE" id="PS50206">
    <property type="entry name" value="RHODANESE_3"/>
    <property type="match status" value="2"/>
</dbReference>
<dbReference type="RefSeq" id="WP_048093160.1">
    <property type="nucleotide sequence ID" value="NZ_JMIY01000007.1"/>
</dbReference>
<dbReference type="SUPFAM" id="SSF52821">
    <property type="entry name" value="Rhodanese/Cell cycle control phosphatase"/>
    <property type="match status" value="2"/>
</dbReference>
<feature type="domain" description="Rhodanese" evidence="2">
    <location>
        <begin position="365"/>
        <end position="453"/>
    </location>
</feature>
<dbReference type="EC" id="3.1.2.6" evidence="3"/>
<feature type="domain" description="Rhodanese" evidence="2">
    <location>
        <begin position="260"/>
        <end position="350"/>
    </location>
</feature>
<dbReference type="InterPro" id="IPR001279">
    <property type="entry name" value="Metallo-B-lactamas"/>
</dbReference>
<keyword evidence="4" id="KW-1185">Reference proteome</keyword>
<dbReference type="PANTHER" id="PTHR43084">
    <property type="entry name" value="PERSULFIDE DIOXYGENASE ETHE1"/>
    <property type="match status" value="1"/>
</dbReference>
<keyword evidence="3" id="KW-0378">Hydrolase</keyword>
<sequence length="455" mass="51446">MFVEKIVSEGLAHNSYIVGDYTEALVVDPKRDVDSYIDVADSKCCRIRFVFETHRNEDYLIGSRELEHLTGCRIIHGGHLDFGYGEPAREGDIFNIGRLMLKVLETPGHTPESLSYLLYPPSKEDIPWVVFTGDALFYGDVGRTDLRGEEMKSELASTLYDSLHEKLMPLGEHTIVYPAHGAGSSCGGNISDLAVSTIGYERATNPMLSLSREEFIEKKKMENIPIPLYFKMMHEQNQRGPALINIKRAEPMDAFMFAEAIPDCITIDTRSPLSFASGHIKGSYNIWMEGMAKFPGWILEYEKDILLITERQEDVETARRYLARIGFDDIRGSLCKGIEDWQNRGMPLEQSGVYTVADLYERLKERKDMFLLDVREKGEYASGHIPGAINIYVGELERRLQEVPSVQPIVSICSAGNRSGLAASILKRRGYRQVYNLIGGTTAWKEKSYPTEKQE</sequence>
<organism evidence="3 4">
    <name type="scientific">Candidatus Methanoperedens nitratireducens</name>
    <dbReference type="NCBI Taxonomy" id="1392998"/>
    <lineage>
        <taxon>Archaea</taxon>
        <taxon>Methanobacteriati</taxon>
        <taxon>Methanobacteriota</taxon>
        <taxon>Stenosarchaea group</taxon>
        <taxon>Methanomicrobia</taxon>
        <taxon>Methanosarcinales</taxon>
        <taxon>ANME-2 cluster</taxon>
        <taxon>Candidatus Methanoperedentaceae</taxon>
        <taxon>Candidatus Methanoperedens</taxon>
    </lineage>
</organism>
<dbReference type="GO" id="GO:0004792">
    <property type="term" value="F:thiosulfate-cyanide sulfurtransferase activity"/>
    <property type="evidence" value="ECO:0007669"/>
    <property type="project" value="InterPro"/>
</dbReference>
<protein>
    <submittedName>
        <fullName evidence="3">Rhodanese-related sulfurtransferase</fullName>
        <ecNumber evidence="3">3.1.2.6</ecNumber>
    </submittedName>
</protein>
<dbReference type="Proteomes" id="UP000027153">
    <property type="component" value="Unassembled WGS sequence"/>
</dbReference>
<dbReference type="InterPro" id="IPR051682">
    <property type="entry name" value="Mito_Persulfide_Diox"/>
</dbReference>
<dbReference type="FunFam" id="3.40.250.10:FF:000049">
    <property type="entry name" value="Phage shock protein E"/>
    <property type="match status" value="1"/>
</dbReference>
<dbReference type="AlphaFoldDB" id="A0A062V6M0"/>
<dbReference type="SMART" id="SM00450">
    <property type="entry name" value="RHOD"/>
    <property type="match status" value="2"/>
</dbReference>
<dbReference type="InterPro" id="IPR001307">
    <property type="entry name" value="Thiosulphate_STrfase_CS"/>
</dbReference>
<dbReference type="Pfam" id="PF00753">
    <property type="entry name" value="Lactamase_B"/>
    <property type="match status" value="1"/>
</dbReference>
<keyword evidence="3" id="KW-0808">Transferase</keyword>